<feature type="transmembrane region" description="Helical" evidence="1">
    <location>
        <begin position="7"/>
        <end position="24"/>
    </location>
</feature>
<feature type="transmembrane region" description="Helical" evidence="1">
    <location>
        <begin position="119"/>
        <end position="140"/>
    </location>
</feature>
<accession>A0ABW2YX05</accession>
<feature type="transmembrane region" description="Helical" evidence="1">
    <location>
        <begin position="79"/>
        <end position="107"/>
    </location>
</feature>
<gene>
    <name evidence="2" type="ORF">ACFQZS_12730</name>
</gene>
<dbReference type="Proteomes" id="UP001596958">
    <property type="component" value="Unassembled WGS sequence"/>
</dbReference>
<evidence type="ECO:0000313" key="2">
    <source>
        <dbReference type="EMBL" id="MFD0751013.1"/>
    </source>
</evidence>
<reference evidence="3" key="1">
    <citation type="journal article" date="2019" name="Int. J. Syst. Evol. Microbiol.">
        <title>The Global Catalogue of Microorganisms (GCM) 10K type strain sequencing project: providing services to taxonomists for standard genome sequencing and annotation.</title>
        <authorList>
            <consortium name="The Broad Institute Genomics Platform"/>
            <consortium name="The Broad Institute Genome Sequencing Center for Infectious Disease"/>
            <person name="Wu L."/>
            <person name="Ma J."/>
        </authorList>
    </citation>
    <scope>NUCLEOTIDE SEQUENCE [LARGE SCALE GENOMIC DNA]</scope>
    <source>
        <strain evidence="3">CCUG 63418</strain>
    </source>
</reference>
<keyword evidence="1" id="KW-0472">Membrane</keyword>
<keyword evidence="1" id="KW-0812">Transmembrane</keyword>
<proteinExistence type="predicted"/>
<protein>
    <submittedName>
        <fullName evidence="2">Uncharacterized protein</fullName>
    </submittedName>
</protein>
<keyword evidence="1" id="KW-1133">Transmembrane helix</keyword>
<organism evidence="2 3">
    <name type="scientific">Mucilaginibacter calamicampi</name>
    <dbReference type="NCBI Taxonomy" id="1302352"/>
    <lineage>
        <taxon>Bacteria</taxon>
        <taxon>Pseudomonadati</taxon>
        <taxon>Bacteroidota</taxon>
        <taxon>Sphingobacteriia</taxon>
        <taxon>Sphingobacteriales</taxon>
        <taxon>Sphingobacteriaceae</taxon>
        <taxon>Mucilaginibacter</taxon>
    </lineage>
</organism>
<dbReference type="RefSeq" id="WP_377100799.1">
    <property type="nucleotide sequence ID" value="NZ_JBHTHU010000009.1"/>
</dbReference>
<comment type="caution">
    <text evidence="2">The sequence shown here is derived from an EMBL/GenBank/DDBJ whole genome shotgun (WGS) entry which is preliminary data.</text>
</comment>
<name>A0ABW2YX05_9SPHI</name>
<evidence type="ECO:0000313" key="3">
    <source>
        <dbReference type="Proteomes" id="UP001596958"/>
    </source>
</evidence>
<sequence length="200" mass="22331">MKVKIGLIAIAIAIIVMLAKHYLVNQQSPIAWLSFATVLLLVIGLLLVIPFNLIPFIIFDNHEWIANDSSVKLVKKLRLRAVLFNNISVIVFIATLLVIIAGFYVLIHPVDSVKVVDPANVITVRVSATAILIFLVQILFRAFKYLLRVAAFYNGKADALEFHAIKPETELDKIMDMFTPDKYDISDLGSPSLFDKLPGK</sequence>
<keyword evidence="3" id="KW-1185">Reference proteome</keyword>
<dbReference type="EMBL" id="JBHTHU010000009">
    <property type="protein sequence ID" value="MFD0751013.1"/>
    <property type="molecule type" value="Genomic_DNA"/>
</dbReference>
<evidence type="ECO:0000256" key="1">
    <source>
        <dbReference type="SAM" id="Phobius"/>
    </source>
</evidence>
<feature type="transmembrane region" description="Helical" evidence="1">
    <location>
        <begin position="30"/>
        <end position="58"/>
    </location>
</feature>